<sequence>MKAYRVSGYGSTIYNIRIEEKEIIKETLAKVYFENTSENKITYDYYFPHRWFLSFREAVDFVKEKLNKMKKNLERVNSQIKTFNKEK</sequence>
<dbReference type="EMBL" id="MEWG01000025">
    <property type="protein sequence ID" value="OGC77197.1"/>
    <property type="molecule type" value="Genomic_DNA"/>
</dbReference>
<protein>
    <submittedName>
        <fullName evidence="2">Uncharacterized protein</fullName>
    </submittedName>
</protein>
<feature type="coiled-coil region" evidence="1">
    <location>
        <begin position="59"/>
        <end position="86"/>
    </location>
</feature>
<name>A0A1F4X692_UNCKA</name>
<accession>A0A1F4X692</accession>
<keyword evidence="1" id="KW-0175">Coiled coil</keyword>
<dbReference type="Proteomes" id="UP000176815">
    <property type="component" value="Unassembled WGS sequence"/>
</dbReference>
<organism evidence="2 3">
    <name type="scientific">candidate division WWE3 bacterium RIFOXYD1_FULL_39_9</name>
    <dbReference type="NCBI Taxonomy" id="1802649"/>
    <lineage>
        <taxon>Bacteria</taxon>
        <taxon>Katanobacteria</taxon>
    </lineage>
</organism>
<evidence type="ECO:0000256" key="1">
    <source>
        <dbReference type="SAM" id="Coils"/>
    </source>
</evidence>
<proteinExistence type="predicted"/>
<reference evidence="2 3" key="1">
    <citation type="journal article" date="2016" name="Nat. Commun.">
        <title>Thousands of microbial genomes shed light on interconnected biogeochemical processes in an aquifer system.</title>
        <authorList>
            <person name="Anantharaman K."/>
            <person name="Brown C.T."/>
            <person name="Hug L.A."/>
            <person name="Sharon I."/>
            <person name="Castelle C.J."/>
            <person name="Probst A.J."/>
            <person name="Thomas B.C."/>
            <person name="Singh A."/>
            <person name="Wilkins M.J."/>
            <person name="Karaoz U."/>
            <person name="Brodie E.L."/>
            <person name="Williams K.H."/>
            <person name="Hubbard S.S."/>
            <person name="Banfield J.F."/>
        </authorList>
    </citation>
    <scope>NUCLEOTIDE SEQUENCE [LARGE SCALE GENOMIC DNA]</scope>
</reference>
<gene>
    <name evidence="2" type="ORF">A2619_01180</name>
</gene>
<dbReference type="AlphaFoldDB" id="A0A1F4X692"/>
<evidence type="ECO:0000313" key="3">
    <source>
        <dbReference type="Proteomes" id="UP000176815"/>
    </source>
</evidence>
<comment type="caution">
    <text evidence="2">The sequence shown here is derived from an EMBL/GenBank/DDBJ whole genome shotgun (WGS) entry which is preliminary data.</text>
</comment>
<evidence type="ECO:0000313" key="2">
    <source>
        <dbReference type="EMBL" id="OGC77197.1"/>
    </source>
</evidence>